<dbReference type="Gene3D" id="3.30.300.10">
    <property type="match status" value="1"/>
</dbReference>
<dbReference type="AlphaFoldDB" id="A0A650CS31"/>
<dbReference type="GO" id="GO:0005524">
    <property type="term" value="F:ATP binding"/>
    <property type="evidence" value="ECO:0007669"/>
    <property type="project" value="UniProtKB-UniRule"/>
</dbReference>
<dbReference type="InterPro" id="IPR022310">
    <property type="entry name" value="NAD/GMP_synthase"/>
</dbReference>
<comment type="subunit">
    <text evidence="3 13">Heterodimer composed of a glutamine amidotransferase subunit (A) and a GMP-binding subunit (B).</text>
</comment>
<dbReference type="Proteomes" id="UP000426328">
    <property type="component" value="Chromosome"/>
</dbReference>
<dbReference type="InterPro" id="IPR025777">
    <property type="entry name" value="GMPS_ATP_PPase_dom"/>
</dbReference>
<sequence length="371" mass="42149">MFNPESFIEEVKPQILKEVREEKILAAISGGVDSTTAAVLMYKILGKQLLPIMIDTGFLRKNEARKVKDMLKDILPLQVVDKSEEFISALEGISDAEEKRKKFRDLFYSTLSAIAKENGIRYLVQGTIAADWVETQGGIKTQHNVLVQLGIDTEKTWGFKVIEPLADLYKDEVRALAKYLGLPKEISERQPFPGPGLLIRVVGKLTREKLEIEREVNEIVENELKDFGYSQYFSVIIDSQKSLDDLISSEVKVPVYVYNTRATGVKGDVRSYGKIASIPLIDDYEKVREIVQKITKYDVTHVEMIINDRKDGKYSIGIRAVLTQDFMTADFAKIELSKLQKIAEKIMEINKEIKEVLYDVTSKPPATIEYE</sequence>
<dbReference type="EMBL" id="WHYS01000001">
    <property type="protein sequence ID" value="MQL55060.1"/>
    <property type="molecule type" value="Genomic_DNA"/>
</dbReference>
<dbReference type="HAMAP" id="MF_00345">
    <property type="entry name" value="GMP_synthase_B"/>
    <property type="match status" value="1"/>
</dbReference>
<evidence type="ECO:0000256" key="13">
    <source>
        <dbReference type="HAMAP-Rule" id="MF_00345"/>
    </source>
</evidence>
<dbReference type="GeneID" id="42778117"/>
<feature type="domain" description="GMPS ATP-PPase" evidence="15">
    <location>
        <begin position="2"/>
        <end position="189"/>
    </location>
</feature>
<evidence type="ECO:0000256" key="9">
    <source>
        <dbReference type="ARBA" id="ARBA00022755"/>
    </source>
</evidence>
<evidence type="ECO:0000313" key="18">
    <source>
        <dbReference type="Proteomes" id="UP000426328"/>
    </source>
</evidence>
<evidence type="ECO:0000256" key="5">
    <source>
        <dbReference type="ARBA" id="ARBA00022411"/>
    </source>
</evidence>
<evidence type="ECO:0000313" key="16">
    <source>
        <dbReference type="EMBL" id="MQL55060.1"/>
    </source>
</evidence>
<keyword evidence="6 13" id="KW-0436">Ligase</keyword>
<dbReference type="InterPro" id="IPR026598">
    <property type="entry name" value="GMP_synthase_B"/>
</dbReference>
<dbReference type="GO" id="GO:0005829">
    <property type="term" value="C:cytosol"/>
    <property type="evidence" value="ECO:0007669"/>
    <property type="project" value="TreeGrafter"/>
</dbReference>
<dbReference type="SUPFAM" id="SSF54810">
    <property type="entry name" value="GMP synthetase C-terminal dimerisation domain"/>
    <property type="match status" value="1"/>
</dbReference>
<dbReference type="InterPro" id="IPR001674">
    <property type="entry name" value="GMP_synth_C"/>
</dbReference>
<feature type="binding site" evidence="14">
    <location>
        <begin position="29"/>
        <end position="35"/>
    </location>
    <ligand>
        <name>ATP</name>
        <dbReference type="ChEBI" id="CHEBI:30616"/>
    </ligand>
</feature>
<evidence type="ECO:0000256" key="1">
    <source>
        <dbReference type="ARBA" id="ARBA00002332"/>
    </source>
</evidence>
<keyword evidence="8 13" id="KW-0332">GMP biosynthesis</keyword>
<evidence type="ECO:0000256" key="6">
    <source>
        <dbReference type="ARBA" id="ARBA00022598"/>
    </source>
</evidence>
<dbReference type="SUPFAM" id="SSF52402">
    <property type="entry name" value="Adenine nucleotide alpha hydrolases-like"/>
    <property type="match status" value="1"/>
</dbReference>
<gene>
    <name evidence="13" type="primary">guaAB</name>
    <name evidence="17" type="ORF">D1866_00225</name>
    <name evidence="16" type="ORF">GFB69_04690</name>
</gene>
<keyword evidence="7 13" id="KW-0547">Nucleotide-binding</keyword>
<dbReference type="EMBL" id="CP045482">
    <property type="protein sequence ID" value="QGR20616.1"/>
    <property type="molecule type" value="Genomic_DNA"/>
</dbReference>
<proteinExistence type="inferred from homology"/>
<evidence type="ECO:0000256" key="7">
    <source>
        <dbReference type="ARBA" id="ARBA00022741"/>
    </source>
</evidence>
<reference evidence="16 19" key="1">
    <citation type="submission" date="2019-10" db="EMBL/GenBank/DDBJ databases">
        <title>Comparative genomics of sulfur disproportionating microorganisms.</title>
        <authorList>
            <person name="Ward L.M."/>
            <person name="Bertran E."/>
            <person name="Johnston D."/>
        </authorList>
    </citation>
    <scope>NUCLEOTIDE SEQUENCE [LARGE SCALE GENOMIC DNA]</scope>
    <source>
        <strain evidence="16 19">DSM 3772</strain>
    </source>
</reference>
<dbReference type="KEGG" id="aamb:D1866_00225"/>
<evidence type="ECO:0000256" key="3">
    <source>
        <dbReference type="ARBA" id="ARBA00011264"/>
    </source>
</evidence>
<evidence type="ECO:0000256" key="11">
    <source>
        <dbReference type="ARBA" id="ARBA00030464"/>
    </source>
</evidence>
<dbReference type="EC" id="6.3.5.2" evidence="4 13"/>
<organism evidence="17 18">
    <name type="scientific">Acidianus ambivalens</name>
    <name type="common">Desulfurolobus ambivalens</name>
    <dbReference type="NCBI Taxonomy" id="2283"/>
    <lineage>
        <taxon>Archaea</taxon>
        <taxon>Thermoproteota</taxon>
        <taxon>Thermoprotei</taxon>
        <taxon>Sulfolobales</taxon>
        <taxon>Sulfolobaceae</taxon>
        <taxon>Acidianus</taxon>
    </lineage>
</organism>
<comment type="catalytic activity">
    <reaction evidence="12 13">
        <text>XMP + L-glutamine + ATP + H2O = GMP + L-glutamate + AMP + diphosphate + 2 H(+)</text>
        <dbReference type="Rhea" id="RHEA:11680"/>
        <dbReference type="ChEBI" id="CHEBI:15377"/>
        <dbReference type="ChEBI" id="CHEBI:15378"/>
        <dbReference type="ChEBI" id="CHEBI:29985"/>
        <dbReference type="ChEBI" id="CHEBI:30616"/>
        <dbReference type="ChEBI" id="CHEBI:33019"/>
        <dbReference type="ChEBI" id="CHEBI:57464"/>
        <dbReference type="ChEBI" id="CHEBI:58115"/>
        <dbReference type="ChEBI" id="CHEBI:58359"/>
        <dbReference type="ChEBI" id="CHEBI:456215"/>
        <dbReference type="EC" id="6.3.5.2"/>
    </reaction>
</comment>
<dbReference type="CDD" id="cd01997">
    <property type="entry name" value="GMP_synthase_C"/>
    <property type="match status" value="1"/>
</dbReference>
<dbReference type="PROSITE" id="PS51553">
    <property type="entry name" value="GMPS_ATP_PPASE"/>
    <property type="match status" value="1"/>
</dbReference>
<evidence type="ECO:0000256" key="12">
    <source>
        <dbReference type="ARBA" id="ARBA00049404"/>
    </source>
</evidence>
<keyword evidence="9 13" id="KW-0658">Purine biosynthesis</keyword>
<evidence type="ECO:0000313" key="19">
    <source>
        <dbReference type="Proteomes" id="UP000474054"/>
    </source>
</evidence>
<evidence type="ECO:0000259" key="15">
    <source>
        <dbReference type="PROSITE" id="PS51553"/>
    </source>
</evidence>
<protein>
    <recommendedName>
        <fullName evidence="5 13">GMP synthase [glutamine-hydrolyzing] subunit B</fullName>
        <ecNumber evidence="4 13">6.3.5.2</ecNumber>
    </recommendedName>
    <alternativeName>
        <fullName evidence="11 13">GMP synthetase</fullName>
    </alternativeName>
</protein>
<dbReference type="RefSeq" id="WP_155860961.1">
    <property type="nucleotide sequence ID" value="NZ_CP045482.1"/>
</dbReference>
<name>A0A650CS31_ACIAM</name>
<evidence type="ECO:0000256" key="4">
    <source>
        <dbReference type="ARBA" id="ARBA00012746"/>
    </source>
</evidence>
<dbReference type="Pfam" id="PF00958">
    <property type="entry name" value="GMP_synt_C"/>
    <property type="match status" value="1"/>
</dbReference>
<evidence type="ECO:0000256" key="8">
    <source>
        <dbReference type="ARBA" id="ARBA00022749"/>
    </source>
</evidence>
<dbReference type="PANTHER" id="PTHR11922">
    <property type="entry name" value="GMP SYNTHASE-RELATED"/>
    <property type="match status" value="1"/>
</dbReference>
<evidence type="ECO:0000256" key="10">
    <source>
        <dbReference type="ARBA" id="ARBA00022840"/>
    </source>
</evidence>
<reference evidence="17 18" key="2">
    <citation type="submission" date="2019-10" db="EMBL/GenBank/DDBJ databases">
        <title>Genome Sequences from Six Type Strain Members of the Archaeal Family Sulfolobaceae: Acidianus ambivalens, Acidianus infernus, Metallosphaera prunae, Stygiolobus azoricus, Sulfolobus metallicus, and Sulfurisphaera ohwakuensis.</title>
        <authorList>
            <person name="Counts J.A."/>
            <person name="Kelly R.M."/>
        </authorList>
    </citation>
    <scope>NUCLEOTIDE SEQUENCE [LARGE SCALE GENOMIC DNA]</scope>
    <source>
        <strain evidence="17 18">LEI 10</strain>
    </source>
</reference>
<evidence type="ECO:0000313" key="17">
    <source>
        <dbReference type="EMBL" id="QGR20616.1"/>
    </source>
</evidence>
<keyword evidence="18" id="KW-1185">Reference proteome</keyword>
<comment type="pathway">
    <text evidence="2 13">Purine metabolism; GMP biosynthesis; GMP from XMP (L-Gln route): step 1/1.</text>
</comment>
<dbReference type="Pfam" id="PF02540">
    <property type="entry name" value="NAD_synthase"/>
    <property type="match status" value="1"/>
</dbReference>
<dbReference type="InterPro" id="IPR014729">
    <property type="entry name" value="Rossmann-like_a/b/a_fold"/>
</dbReference>
<dbReference type="GO" id="GO:0003921">
    <property type="term" value="F:GMP synthase activity"/>
    <property type="evidence" value="ECO:0007669"/>
    <property type="project" value="InterPro"/>
</dbReference>
<evidence type="ECO:0000256" key="2">
    <source>
        <dbReference type="ARBA" id="ARBA00005153"/>
    </source>
</evidence>
<comment type="function">
    <text evidence="1 13">Catalyzes the synthesis of GMP from XMP.</text>
</comment>
<dbReference type="Proteomes" id="UP000474054">
    <property type="component" value="Unassembled WGS sequence"/>
</dbReference>
<dbReference type="UniPathway" id="UPA00189">
    <property type="reaction ID" value="UER00296"/>
</dbReference>
<dbReference type="Gene3D" id="3.40.50.620">
    <property type="entry name" value="HUPs"/>
    <property type="match status" value="1"/>
</dbReference>
<evidence type="ECO:0000256" key="14">
    <source>
        <dbReference type="PROSITE-ProRule" id="PRU00886"/>
    </source>
</evidence>
<keyword evidence="10 13" id="KW-0067">ATP-binding</keyword>
<accession>A0A650CS31</accession>
<dbReference type="PANTHER" id="PTHR11922:SF2">
    <property type="entry name" value="GMP SYNTHASE [GLUTAMINE-HYDROLYZING]"/>
    <property type="match status" value="1"/>
</dbReference>